<organism evidence="1 2">
    <name type="scientific">Anaerotruncus colihominis DSM 17241</name>
    <dbReference type="NCBI Taxonomy" id="445972"/>
    <lineage>
        <taxon>Bacteria</taxon>
        <taxon>Bacillati</taxon>
        <taxon>Bacillota</taxon>
        <taxon>Clostridia</taxon>
        <taxon>Eubacteriales</taxon>
        <taxon>Oscillospiraceae</taxon>
        <taxon>Anaerotruncus</taxon>
    </lineage>
</organism>
<gene>
    <name evidence="1" type="ORF">ANACOL_01130</name>
</gene>
<dbReference type="AlphaFoldDB" id="B0P8P1"/>
<keyword evidence="2" id="KW-1185">Reference proteome</keyword>
<dbReference type="EMBL" id="ABGD02000007">
    <property type="protein sequence ID" value="EDS12287.1"/>
    <property type="molecule type" value="Genomic_DNA"/>
</dbReference>
<reference evidence="1" key="1">
    <citation type="submission" date="2007-11" db="EMBL/GenBank/DDBJ databases">
        <authorList>
            <person name="Fulton L."/>
            <person name="Clifton S."/>
            <person name="Fulton B."/>
            <person name="Xu J."/>
            <person name="Minx P."/>
            <person name="Pepin K.H."/>
            <person name="Johnson M."/>
            <person name="Thiruvilangam P."/>
            <person name="Bhonagiri V."/>
            <person name="Nash W.E."/>
            <person name="Mardis E.R."/>
            <person name="Wilson R.K."/>
        </authorList>
    </citation>
    <scope>NUCLEOTIDE SEQUENCE [LARGE SCALE GENOMIC DNA]</scope>
    <source>
        <strain evidence="1">DSM 17241</strain>
    </source>
</reference>
<evidence type="ECO:0000313" key="2">
    <source>
        <dbReference type="Proteomes" id="UP000003803"/>
    </source>
</evidence>
<sequence length="596" mass="65828">MTMTNLSLFPIERNRYFYGKLLTVRDFELEQKYLNDKRRLLNLAIAGPGVVCGLTVSKSDDMTLMLESGLALDCMGREIVVDAPVIKKLQMLDGFEEIIGKREAFVCLRYREQAAEQVNAVGAQSGENIQYNKFVEGYALSLETGEPDIGAIFDASGMTHTCLAYSANEVRIALGFPVCVTAGEEFAVECIVMKEAGSLPLHFTLDFPSDACVPEEGSGEIHLEFTENALEQKSLYRRAMKLRASPLMRMTVPVASGQALLRLSMGDLQDEVQVVLDNSVYLATGRTEAEQYLARRDTLARRLEQNDLPIYLARLDLVPAGSSSIISGVTPLPFGQRLRRPQEGGAAGGYGLEKVASQVRSLKYWQKPEVGVSYNRSTGSLDFQFGIPTAQAYDYDTSSGVVEIPMSSGMRVNARYYSDEVPHNLGPGNVSIQLAVEFTEDDQPRLFFGNGEVFRARNGNRAVPQVETGVILYPEKGTFQVGVWLQDTVPGTVLRVRYFAAKVSRDVDSLKLHDRVAIQVLPEVQRVHVRERLRLKALVTGTEDKQVIWELRDLDGGSVDQNGLYQAPDMCGTFEIVARSAADPEAAASTFVIVEE</sequence>
<accession>B0P8P1</accession>
<evidence type="ECO:0000313" key="1">
    <source>
        <dbReference type="EMBL" id="EDS12287.1"/>
    </source>
</evidence>
<protein>
    <submittedName>
        <fullName evidence="1">Uncharacterized protein</fullName>
    </submittedName>
</protein>
<dbReference type="HOGENOM" id="CLU_462878_0_0_9"/>
<dbReference type="Proteomes" id="UP000003803">
    <property type="component" value="Unassembled WGS sequence"/>
</dbReference>
<name>B0P8P1_9FIRM</name>
<reference evidence="1" key="2">
    <citation type="submission" date="2013-09" db="EMBL/GenBank/DDBJ databases">
        <title>Draft genome sequence of Anaerotruncus colihominis(DSM 17241).</title>
        <authorList>
            <person name="Sudarsanam P."/>
            <person name="Ley R."/>
            <person name="Guruge J."/>
            <person name="Turnbaugh P.J."/>
            <person name="Mahowald M."/>
            <person name="Liep D."/>
            <person name="Gordon J."/>
        </authorList>
    </citation>
    <scope>NUCLEOTIDE SEQUENCE</scope>
    <source>
        <strain evidence="1">DSM 17241</strain>
    </source>
</reference>
<comment type="caution">
    <text evidence="1">The sequence shown here is derived from an EMBL/GenBank/DDBJ whole genome shotgun (WGS) entry which is preliminary data.</text>
</comment>
<dbReference type="STRING" id="169435.ERS852551_00088"/>
<proteinExistence type="predicted"/>
<dbReference type="eggNOG" id="COG3210">
    <property type="taxonomic scope" value="Bacteria"/>
</dbReference>